<dbReference type="Proteomes" id="UP000070444">
    <property type="component" value="Unassembled WGS sequence"/>
</dbReference>
<name>A0A137NXW1_CONC2</name>
<evidence type="ECO:0000313" key="1">
    <source>
        <dbReference type="EMBL" id="KXN67616.1"/>
    </source>
</evidence>
<organism evidence="1 2">
    <name type="scientific">Conidiobolus coronatus (strain ATCC 28846 / CBS 209.66 / NRRL 28638)</name>
    <name type="common">Delacroixia coronata</name>
    <dbReference type="NCBI Taxonomy" id="796925"/>
    <lineage>
        <taxon>Eukaryota</taxon>
        <taxon>Fungi</taxon>
        <taxon>Fungi incertae sedis</taxon>
        <taxon>Zoopagomycota</taxon>
        <taxon>Entomophthoromycotina</taxon>
        <taxon>Entomophthoromycetes</taxon>
        <taxon>Entomophthorales</taxon>
        <taxon>Ancylistaceae</taxon>
        <taxon>Conidiobolus</taxon>
    </lineage>
</organism>
<protein>
    <recommendedName>
        <fullName evidence="3">Glutamyl-tRNA(Gln) amidotransferase subunit F, mitochondrial</fullName>
    </recommendedName>
</protein>
<accession>A0A137NXW1</accession>
<proteinExistence type="predicted"/>
<evidence type="ECO:0008006" key="3">
    <source>
        <dbReference type="Google" id="ProtNLM"/>
    </source>
</evidence>
<gene>
    <name evidence="1" type="ORF">CONCODRAFT_80061</name>
</gene>
<dbReference type="EMBL" id="KQ964624">
    <property type="protein sequence ID" value="KXN67616.1"/>
    <property type="molecule type" value="Genomic_DNA"/>
</dbReference>
<reference evidence="1 2" key="1">
    <citation type="journal article" date="2015" name="Genome Biol. Evol.">
        <title>Phylogenomic analyses indicate that early fungi evolved digesting cell walls of algal ancestors of land plants.</title>
        <authorList>
            <person name="Chang Y."/>
            <person name="Wang S."/>
            <person name="Sekimoto S."/>
            <person name="Aerts A.L."/>
            <person name="Choi C."/>
            <person name="Clum A."/>
            <person name="LaButti K.M."/>
            <person name="Lindquist E.A."/>
            <person name="Yee Ngan C."/>
            <person name="Ohm R.A."/>
            <person name="Salamov A.A."/>
            <person name="Grigoriev I.V."/>
            <person name="Spatafora J.W."/>
            <person name="Berbee M.L."/>
        </authorList>
    </citation>
    <scope>NUCLEOTIDE SEQUENCE [LARGE SCALE GENOMIC DNA]</scope>
    <source>
        <strain evidence="1 2">NRRL 28638</strain>
    </source>
</reference>
<dbReference type="AlphaFoldDB" id="A0A137NXW1"/>
<evidence type="ECO:0000313" key="2">
    <source>
        <dbReference type="Proteomes" id="UP000070444"/>
    </source>
</evidence>
<sequence>MLTRTIKLITNKILTRSFNSTAYALNYQLPNSPTWSIKELNLNRELKEDEKINSLQLEKLYKLSNLQFPSDTTSQLEMISGCEELIKLVGNVKELNLEGVDSLSRLEIVQELDLDLTSEETDSPLQKDSTWALDQSPSRRENYFITKSV</sequence>
<keyword evidence="2" id="KW-1185">Reference proteome</keyword>